<evidence type="ECO:0000313" key="3">
    <source>
        <dbReference type="Proteomes" id="UP001207930"/>
    </source>
</evidence>
<dbReference type="CDD" id="cd03498">
    <property type="entry name" value="SQR_TypeB_2_TM"/>
    <property type="match status" value="1"/>
</dbReference>
<dbReference type="RefSeq" id="WP_264501885.1">
    <property type="nucleotide sequence ID" value="NZ_JAPDDS010000007.1"/>
</dbReference>
<feature type="transmembrane region" description="Helical" evidence="1">
    <location>
        <begin position="24"/>
        <end position="50"/>
    </location>
</feature>
<feature type="transmembrane region" description="Helical" evidence="1">
    <location>
        <begin position="212"/>
        <end position="231"/>
    </location>
</feature>
<comment type="caution">
    <text evidence="2">The sequence shown here is derived from an EMBL/GenBank/DDBJ whole genome shotgun (WGS) entry which is preliminary data.</text>
</comment>
<gene>
    <name evidence="2" type="ORF">OKA04_14410</name>
</gene>
<dbReference type="InterPro" id="IPR034804">
    <property type="entry name" value="SQR/QFR_C/D"/>
</dbReference>
<feature type="transmembrane region" description="Helical" evidence="1">
    <location>
        <begin position="70"/>
        <end position="93"/>
    </location>
</feature>
<dbReference type="NCBIfam" id="TIGR02046">
    <property type="entry name" value="sdhC_b558_fam"/>
    <property type="match status" value="1"/>
</dbReference>
<dbReference type="EMBL" id="JAPDDS010000007">
    <property type="protein sequence ID" value="MCW1885928.1"/>
    <property type="molecule type" value="Genomic_DNA"/>
</dbReference>
<evidence type="ECO:0000313" key="2">
    <source>
        <dbReference type="EMBL" id="MCW1885928.1"/>
    </source>
</evidence>
<sequence length="234" mass="25825">MNAPACSSFPIVCRVWKSSIGRKYIVAITGLALVLFLAGHLTGNLVVFLGREAFNDYAQFLHHFLHGAGVWVARIGLLGAVVLHVAATVSLTAENRAARTAYEKETNIQTSKSSRIMIWSGITILVFVIYHLMHFTLRLGNTYSSYRDELGRHDAWQMVVDGFSVWYVSAFYVLAMTLLCSHLSHGVGAMFQTLGLRSKKSAPLITVVSKGYAAFIWIGFVSIPAAIYIFGFGR</sequence>
<accession>A0ABT3FQR9</accession>
<organism evidence="2 3">
    <name type="scientific">Luteolibacter flavescens</name>
    <dbReference type="NCBI Taxonomy" id="1859460"/>
    <lineage>
        <taxon>Bacteria</taxon>
        <taxon>Pseudomonadati</taxon>
        <taxon>Verrucomicrobiota</taxon>
        <taxon>Verrucomicrobiia</taxon>
        <taxon>Verrucomicrobiales</taxon>
        <taxon>Verrucomicrobiaceae</taxon>
        <taxon>Luteolibacter</taxon>
    </lineage>
</organism>
<keyword evidence="1" id="KW-0472">Membrane</keyword>
<feature type="transmembrane region" description="Helical" evidence="1">
    <location>
        <begin position="166"/>
        <end position="191"/>
    </location>
</feature>
<proteinExistence type="predicted"/>
<keyword evidence="1" id="KW-1133">Transmembrane helix</keyword>
<reference evidence="2 3" key="1">
    <citation type="submission" date="2022-10" db="EMBL/GenBank/DDBJ databases">
        <title>Luteolibacter flavescens strain MCCC 1K03193, whole genome shotgun sequencing project.</title>
        <authorList>
            <person name="Zhao G."/>
            <person name="Shen L."/>
        </authorList>
    </citation>
    <scope>NUCLEOTIDE SEQUENCE [LARGE SCALE GENOMIC DNA]</scope>
    <source>
        <strain evidence="2 3">MCCC 1K03193</strain>
    </source>
</reference>
<dbReference type="Proteomes" id="UP001207930">
    <property type="component" value="Unassembled WGS sequence"/>
</dbReference>
<protein>
    <submittedName>
        <fullName evidence="2">Succinate dehydrogenase cytochrome b subunit</fullName>
    </submittedName>
</protein>
<name>A0ABT3FQR9_9BACT</name>
<keyword evidence="3" id="KW-1185">Reference proteome</keyword>
<dbReference type="Gene3D" id="1.20.1300.10">
    <property type="entry name" value="Fumarate reductase/succinate dehydrogenase, transmembrane subunit"/>
    <property type="match status" value="1"/>
</dbReference>
<feature type="transmembrane region" description="Helical" evidence="1">
    <location>
        <begin position="114"/>
        <end position="133"/>
    </location>
</feature>
<dbReference type="SUPFAM" id="SSF81343">
    <property type="entry name" value="Fumarate reductase respiratory complex transmembrane subunits"/>
    <property type="match status" value="1"/>
</dbReference>
<evidence type="ECO:0000256" key="1">
    <source>
        <dbReference type="SAM" id="Phobius"/>
    </source>
</evidence>
<dbReference type="InterPro" id="IPR011138">
    <property type="entry name" value="Cytochrome_b-558"/>
</dbReference>
<keyword evidence="1" id="KW-0812">Transmembrane</keyword>